<dbReference type="OrthoDB" id="9811746at2"/>
<dbReference type="Proteomes" id="UP000288943">
    <property type="component" value="Chromosome"/>
</dbReference>
<feature type="domain" description="Thoeris protein ThsB TIR-like" evidence="1">
    <location>
        <begin position="20"/>
        <end position="111"/>
    </location>
</feature>
<dbReference type="Pfam" id="PF08937">
    <property type="entry name" value="ThsB_TIR"/>
    <property type="match status" value="1"/>
</dbReference>
<dbReference type="Gene3D" id="3.40.50.9200">
    <property type="entry name" value="Hypothetical protein MTH538"/>
    <property type="match status" value="1"/>
</dbReference>
<organism evidence="3 4">
    <name type="scientific">Paenibacillus chitinolyticus</name>
    <dbReference type="NCBI Taxonomy" id="79263"/>
    <lineage>
        <taxon>Bacteria</taxon>
        <taxon>Bacillati</taxon>
        <taxon>Bacillota</taxon>
        <taxon>Bacilli</taxon>
        <taxon>Bacillales</taxon>
        <taxon>Paenibacillaceae</taxon>
        <taxon>Paenibacillus</taxon>
    </lineage>
</organism>
<keyword evidence="5" id="KW-1185">Reference proteome</keyword>
<dbReference type="KEGG" id="pchi:PC41400_06260"/>
<dbReference type="EMBL" id="CP026520">
    <property type="protein sequence ID" value="QAV17287.1"/>
    <property type="molecule type" value="Genomic_DNA"/>
</dbReference>
<dbReference type="InterPro" id="IPR015032">
    <property type="entry name" value="ThsB__TIR-like_domain"/>
</dbReference>
<proteinExistence type="predicted"/>
<protein>
    <submittedName>
        <fullName evidence="2">TIR domain-containing protein</fullName>
    </submittedName>
</protein>
<evidence type="ECO:0000313" key="3">
    <source>
        <dbReference type="EMBL" id="QAV17287.1"/>
    </source>
</evidence>
<evidence type="ECO:0000313" key="5">
    <source>
        <dbReference type="Proteomes" id="UP001527202"/>
    </source>
</evidence>
<dbReference type="SUPFAM" id="SSF52206">
    <property type="entry name" value="Hypothetical protein MTH538"/>
    <property type="match status" value="1"/>
</dbReference>
<dbReference type="InterPro" id="IPR036490">
    <property type="entry name" value="ThsB_TIR-like_sf"/>
</dbReference>
<sequence length="144" mass="16005">MLPPAKPYKTSLYLSCAWNDRSAFRELVALLQTCRDRGFRFDTFLLPEDHPAAGADNERSLYEAVRGKMKYCQAVLIPADAPSAYSRWINKEIIAATSEMNKPLIAVRPPDSGEPSLIVKQNADRIVGWDAEAIVQAILELSAP</sequence>
<name>A0A410WSR2_9BACL</name>
<dbReference type="RefSeq" id="WP_042229671.1">
    <property type="nucleotide sequence ID" value="NZ_CP026520.1"/>
</dbReference>
<evidence type="ECO:0000313" key="2">
    <source>
        <dbReference type="EMBL" id="MCY9595518.1"/>
    </source>
</evidence>
<dbReference type="GeneID" id="95374419"/>
<accession>A0A410WSR2</accession>
<reference evidence="3 4" key="1">
    <citation type="submission" date="2018-01" db="EMBL/GenBank/DDBJ databases">
        <title>The whole genome sequencing and assembly of Paenibacillus chitinolyticus KCCM 41400 strain.</title>
        <authorList>
            <person name="Kim J.-Y."/>
            <person name="Park M.-K."/>
            <person name="Lee Y.-J."/>
            <person name="Yi H."/>
            <person name="Bahn Y.-S."/>
            <person name="Kim J.F."/>
            <person name="Lee D.-W."/>
        </authorList>
    </citation>
    <scope>NUCLEOTIDE SEQUENCE [LARGE SCALE GENOMIC DNA]</scope>
    <source>
        <strain evidence="3 4">KCCM 41400</strain>
    </source>
</reference>
<dbReference type="AlphaFoldDB" id="A0A410WSR2"/>
<dbReference type="EMBL" id="JAMDMJ010000008">
    <property type="protein sequence ID" value="MCY9595518.1"/>
    <property type="molecule type" value="Genomic_DNA"/>
</dbReference>
<reference evidence="2 5" key="2">
    <citation type="submission" date="2022-05" db="EMBL/GenBank/DDBJ databases">
        <title>Genome Sequencing of Bee-Associated Microbes.</title>
        <authorList>
            <person name="Dunlap C."/>
        </authorList>
    </citation>
    <scope>NUCLEOTIDE SEQUENCE [LARGE SCALE GENOMIC DNA]</scope>
    <source>
        <strain evidence="2 5">NRRL B-23120</strain>
    </source>
</reference>
<gene>
    <name evidence="2" type="ORF">M5X16_07030</name>
    <name evidence="3" type="ORF">PC41400_06260</name>
</gene>
<dbReference type="Proteomes" id="UP001527202">
    <property type="component" value="Unassembled WGS sequence"/>
</dbReference>
<evidence type="ECO:0000259" key="1">
    <source>
        <dbReference type="Pfam" id="PF08937"/>
    </source>
</evidence>
<evidence type="ECO:0000313" key="4">
    <source>
        <dbReference type="Proteomes" id="UP000288943"/>
    </source>
</evidence>